<dbReference type="InterPro" id="IPR004045">
    <property type="entry name" value="Glutathione_S-Trfase_N"/>
</dbReference>
<dbReference type="OrthoDB" id="7054557at2"/>
<dbReference type="Pfam" id="PF13417">
    <property type="entry name" value="GST_N_3"/>
    <property type="match status" value="1"/>
</dbReference>
<dbReference type="InterPro" id="IPR036249">
    <property type="entry name" value="Thioredoxin-like_sf"/>
</dbReference>
<evidence type="ECO:0000313" key="3">
    <source>
        <dbReference type="Proteomes" id="UP000198462"/>
    </source>
</evidence>
<gene>
    <name evidence="2" type="ORF">B5C34_05580</name>
</gene>
<sequence>MSGGQPILWGTPASLYTAKARSYLRKQRIGFEERAPGEAHFQDAVVPALKRWIIPVLELPDGTLVQDGADIIDHFEAGRDTRLPAVPDQSVLTVLAHLLALFGGEALLRPAMHYRWNFDDENLSFLADDFSIALGASGSPEDRREAFSRSSSRMRKAAASFGVGPDTYALVEAAYLDFLARFERHLAEAPYLLGGRPTLADYAFAGPLCAHLGRDPYPARLMQRQAPGVWRWTERVAAPEDGAPGYAGSTPDLFQPGQIPDTLVSLLAFFADEFLPELAAHIDFANGWLAERPDLEAGTNGLDRPGERRLGKASFAWRGTELTTAVLPYRFWLLQRVQDAAAALGPAQRAQLDDLLGRVGLTDILALRTDRRVERRGNLEIWGPRRAS</sequence>
<organism evidence="2 3">
    <name type="scientific">Pacificimonas flava</name>
    <dbReference type="NCBI Taxonomy" id="1234595"/>
    <lineage>
        <taxon>Bacteria</taxon>
        <taxon>Pseudomonadati</taxon>
        <taxon>Pseudomonadota</taxon>
        <taxon>Alphaproteobacteria</taxon>
        <taxon>Sphingomonadales</taxon>
        <taxon>Sphingosinicellaceae</taxon>
        <taxon>Pacificimonas</taxon>
    </lineage>
</organism>
<dbReference type="Gene3D" id="1.20.1050.10">
    <property type="match status" value="1"/>
</dbReference>
<proteinExistence type="predicted"/>
<comment type="caution">
    <text evidence="2">The sequence shown here is derived from an EMBL/GenBank/DDBJ whole genome shotgun (WGS) entry which is preliminary data.</text>
</comment>
<name>A0A219B3M0_9SPHN</name>
<dbReference type="EMBL" id="NFZT01000001">
    <property type="protein sequence ID" value="OWV32982.1"/>
    <property type="molecule type" value="Genomic_DNA"/>
</dbReference>
<evidence type="ECO:0000313" key="2">
    <source>
        <dbReference type="EMBL" id="OWV32982.1"/>
    </source>
</evidence>
<keyword evidence="3" id="KW-1185">Reference proteome</keyword>
<accession>A0A219B3M0</accession>
<dbReference type="Pfam" id="PF13410">
    <property type="entry name" value="GST_C_2"/>
    <property type="match status" value="1"/>
</dbReference>
<dbReference type="SUPFAM" id="SSF47616">
    <property type="entry name" value="GST C-terminal domain-like"/>
    <property type="match status" value="1"/>
</dbReference>
<evidence type="ECO:0000259" key="1">
    <source>
        <dbReference type="Pfam" id="PF13417"/>
    </source>
</evidence>
<dbReference type="InterPro" id="IPR036282">
    <property type="entry name" value="Glutathione-S-Trfase_C_sf"/>
</dbReference>
<protein>
    <recommendedName>
        <fullName evidence="1">GST N-terminal domain-containing protein</fullName>
    </recommendedName>
</protein>
<feature type="domain" description="GST N-terminal" evidence="1">
    <location>
        <begin position="8"/>
        <end position="77"/>
    </location>
</feature>
<dbReference type="Proteomes" id="UP000198462">
    <property type="component" value="Unassembled WGS sequence"/>
</dbReference>
<dbReference type="SUPFAM" id="SSF52833">
    <property type="entry name" value="Thioredoxin-like"/>
    <property type="match status" value="1"/>
</dbReference>
<dbReference type="RefSeq" id="WP_088711772.1">
    <property type="nucleotide sequence ID" value="NZ_NFZT01000001.1"/>
</dbReference>
<reference evidence="3" key="1">
    <citation type="submission" date="2017-05" db="EMBL/GenBank/DDBJ databases">
        <authorList>
            <person name="Lin X."/>
        </authorList>
    </citation>
    <scope>NUCLEOTIDE SEQUENCE [LARGE SCALE GENOMIC DNA]</scope>
    <source>
        <strain evidence="3">JLT2012</strain>
    </source>
</reference>
<dbReference type="AlphaFoldDB" id="A0A219B3M0"/>